<dbReference type="OrthoDB" id="9770492at2"/>
<proteinExistence type="predicted"/>
<feature type="transmembrane region" description="Helical" evidence="5">
    <location>
        <begin position="20"/>
        <end position="38"/>
    </location>
</feature>
<name>A0A1Y2LD82_9PROT</name>
<keyword evidence="4 5" id="KW-0472">Membrane</keyword>
<feature type="transmembrane region" description="Helical" evidence="5">
    <location>
        <begin position="294"/>
        <end position="314"/>
    </location>
</feature>
<evidence type="ECO:0000256" key="5">
    <source>
        <dbReference type="SAM" id="Phobius"/>
    </source>
</evidence>
<evidence type="ECO:0000256" key="3">
    <source>
        <dbReference type="ARBA" id="ARBA00022989"/>
    </source>
</evidence>
<dbReference type="GO" id="GO:0022857">
    <property type="term" value="F:transmembrane transporter activity"/>
    <property type="evidence" value="ECO:0007669"/>
    <property type="project" value="InterPro"/>
</dbReference>
<dbReference type="InterPro" id="IPR053160">
    <property type="entry name" value="MFS_DHA3_Transporter"/>
</dbReference>
<feature type="transmembrane region" description="Helical" evidence="5">
    <location>
        <begin position="212"/>
        <end position="230"/>
    </location>
</feature>
<dbReference type="AlphaFoldDB" id="A0A1Y2LD82"/>
<dbReference type="SUPFAM" id="SSF103473">
    <property type="entry name" value="MFS general substrate transporter"/>
    <property type="match status" value="1"/>
</dbReference>
<sequence length="393" mass="43485">MKFEKFGWAFIFFRICRNSYFHVAFSLIYFQSLGFTLSQSLMLESFYYISKAIFEVPGGILADQFGRKNALVASAVISAVSYLGIGLSSSYLVLALCEIGIGISMSFSSGTDSALIFDEYKAQDKVEEYQRVESIGWGMRNISRGVASAFGSIFAAWYSMAGTFILSSVVIIFSAPIAVIYLKEINRQRSSISQIFYSIIYLIKNNQTYRHFIIQFSLITMGVKVGFWAFQPFATEHGIPLSWVGGCFTLILLVSLIASFFTEKITNIAGYINTQVALGVSCFFFMGISFYFSGVAGILIMAIGFLLHAILQGISDPIMRIKVNKCADSRSRATAMSVTSMFGDISFAIFAPIFGYLVENYGGDIASYIVSLIVMLSLLPYLFLQNVDVASTD</sequence>
<evidence type="ECO:0000259" key="6">
    <source>
        <dbReference type="PROSITE" id="PS50850"/>
    </source>
</evidence>
<evidence type="ECO:0000256" key="4">
    <source>
        <dbReference type="ARBA" id="ARBA00023136"/>
    </source>
</evidence>
<dbReference type="InterPro" id="IPR020846">
    <property type="entry name" value="MFS_dom"/>
</dbReference>
<gene>
    <name evidence="7" type="ORF">TALK_09100</name>
</gene>
<organism evidence="7 8">
    <name type="scientific">Thalassospira alkalitolerans</name>
    <dbReference type="NCBI Taxonomy" id="1293890"/>
    <lineage>
        <taxon>Bacteria</taxon>
        <taxon>Pseudomonadati</taxon>
        <taxon>Pseudomonadota</taxon>
        <taxon>Alphaproteobacteria</taxon>
        <taxon>Rhodospirillales</taxon>
        <taxon>Thalassospiraceae</taxon>
        <taxon>Thalassospira</taxon>
    </lineage>
</organism>
<evidence type="ECO:0000256" key="2">
    <source>
        <dbReference type="ARBA" id="ARBA00022692"/>
    </source>
</evidence>
<protein>
    <recommendedName>
        <fullName evidence="6">Major facilitator superfamily (MFS) profile domain-containing protein</fullName>
    </recommendedName>
</protein>
<feature type="transmembrane region" description="Helical" evidence="5">
    <location>
        <begin position="335"/>
        <end position="359"/>
    </location>
</feature>
<dbReference type="PROSITE" id="PS50850">
    <property type="entry name" value="MFS"/>
    <property type="match status" value="1"/>
</dbReference>
<dbReference type="Pfam" id="PF07690">
    <property type="entry name" value="MFS_1"/>
    <property type="match status" value="1"/>
</dbReference>
<dbReference type="PANTHER" id="PTHR23530">
    <property type="entry name" value="TRANSPORT PROTEIN-RELATED"/>
    <property type="match status" value="1"/>
</dbReference>
<feature type="transmembrane region" description="Helical" evidence="5">
    <location>
        <begin position="71"/>
        <end position="97"/>
    </location>
</feature>
<dbReference type="PANTHER" id="PTHR23530:SF1">
    <property type="entry name" value="PERMEASE, MAJOR FACILITATOR SUPERFAMILY-RELATED"/>
    <property type="match status" value="1"/>
</dbReference>
<dbReference type="Proteomes" id="UP000193396">
    <property type="component" value="Unassembled WGS sequence"/>
</dbReference>
<dbReference type="STRING" id="1293890.TALK_09100"/>
<dbReference type="InterPro" id="IPR011701">
    <property type="entry name" value="MFS"/>
</dbReference>
<dbReference type="InterPro" id="IPR036259">
    <property type="entry name" value="MFS_trans_sf"/>
</dbReference>
<comment type="subcellular location">
    <subcellularLocation>
        <location evidence="1">Membrane</location>
        <topology evidence="1">Multi-pass membrane protein</topology>
    </subcellularLocation>
</comment>
<keyword evidence="2 5" id="KW-0812">Transmembrane</keyword>
<evidence type="ECO:0000313" key="7">
    <source>
        <dbReference type="EMBL" id="OSQ48405.1"/>
    </source>
</evidence>
<dbReference type="PROSITE" id="PS00216">
    <property type="entry name" value="SUGAR_TRANSPORT_1"/>
    <property type="match status" value="1"/>
</dbReference>
<feature type="transmembrane region" description="Helical" evidence="5">
    <location>
        <begin position="268"/>
        <end position="288"/>
    </location>
</feature>
<keyword evidence="3 5" id="KW-1133">Transmembrane helix</keyword>
<feature type="transmembrane region" description="Helical" evidence="5">
    <location>
        <begin position="365"/>
        <end position="384"/>
    </location>
</feature>
<dbReference type="InterPro" id="IPR005829">
    <property type="entry name" value="Sugar_transporter_CS"/>
</dbReference>
<comment type="caution">
    <text evidence="7">The sequence shown here is derived from an EMBL/GenBank/DDBJ whole genome shotgun (WGS) entry which is preliminary data.</text>
</comment>
<keyword evidence="8" id="KW-1185">Reference proteome</keyword>
<dbReference type="RefSeq" id="WP_085618042.1">
    <property type="nucleotide sequence ID" value="NZ_JFKB01000005.1"/>
</dbReference>
<dbReference type="GO" id="GO:0016020">
    <property type="term" value="C:membrane"/>
    <property type="evidence" value="ECO:0007669"/>
    <property type="project" value="UniProtKB-SubCell"/>
</dbReference>
<reference evidence="7 8" key="1">
    <citation type="submission" date="2014-03" db="EMBL/GenBank/DDBJ databases">
        <title>The draft genome sequence of Thalassospira alkalitolerans JCM 18968.</title>
        <authorList>
            <person name="Lai Q."/>
            <person name="Shao Z."/>
        </authorList>
    </citation>
    <scope>NUCLEOTIDE SEQUENCE [LARGE SCALE GENOMIC DNA]</scope>
    <source>
        <strain evidence="7 8">JCM 18968</strain>
    </source>
</reference>
<evidence type="ECO:0000313" key="8">
    <source>
        <dbReference type="Proteomes" id="UP000193396"/>
    </source>
</evidence>
<evidence type="ECO:0000256" key="1">
    <source>
        <dbReference type="ARBA" id="ARBA00004141"/>
    </source>
</evidence>
<feature type="transmembrane region" description="Helical" evidence="5">
    <location>
        <begin position="242"/>
        <end position="261"/>
    </location>
</feature>
<accession>A0A1Y2LD82</accession>
<feature type="transmembrane region" description="Helical" evidence="5">
    <location>
        <begin position="164"/>
        <end position="182"/>
    </location>
</feature>
<dbReference type="EMBL" id="JFKB01000005">
    <property type="protein sequence ID" value="OSQ48405.1"/>
    <property type="molecule type" value="Genomic_DNA"/>
</dbReference>
<dbReference type="Gene3D" id="1.20.1250.20">
    <property type="entry name" value="MFS general substrate transporter like domains"/>
    <property type="match status" value="1"/>
</dbReference>
<feature type="domain" description="Major facilitator superfamily (MFS) profile" evidence="6">
    <location>
        <begin position="1"/>
        <end position="389"/>
    </location>
</feature>